<feature type="region of interest" description="Disordered" evidence="4">
    <location>
        <begin position="398"/>
        <end position="445"/>
    </location>
</feature>
<feature type="binding site" evidence="2">
    <location>
        <position position="145"/>
    </location>
    <ligand>
        <name>ATP</name>
        <dbReference type="ChEBI" id="CHEBI:30616"/>
    </ligand>
</feature>
<name>A0A077WGD7_9FUNG</name>
<dbReference type="GO" id="GO:0004672">
    <property type="term" value="F:protein kinase activity"/>
    <property type="evidence" value="ECO:0007669"/>
    <property type="project" value="InterPro"/>
</dbReference>
<keyword evidence="2" id="KW-0547">Nucleotide-binding</keyword>
<evidence type="ECO:0000256" key="4">
    <source>
        <dbReference type="SAM" id="MobiDB-lite"/>
    </source>
</evidence>
<dbReference type="EMBL" id="LK023317">
    <property type="protein sequence ID" value="CDS05742.1"/>
    <property type="molecule type" value="Genomic_DNA"/>
</dbReference>
<dbReference type="PROSITE" id="PS00107">
    <property type="entry name" value="PROTEIN_KINASE_ATP"/>
    <property type="match status" value="1"/>
</dbReference>
<evidence type="ECO:0000313" key="6">
    <source>
        <dbReference type="EMBL" id="CDS05742.1"/>
    </source>
</evidence>
<keyword evidence="3" id="KW-0175">Coiled coil</keyword>
<evidence type="ECO:0000259" key="5">
    <source>
        <dbReference type="PROSITE" id="PS50011"/>
    </source>
</evidence>
<dbReference type="GO" id="GO:0005524">
    <property type="term" value="F:ATP binding"/>
    <property type="evidence" value="ECO:0007669"/>
    <property type="project" value="UniProtKB-UniRule"/>
</dbReference>
<dbReference type="InterPro" id="IPR000719">
    <property type="entry name" value="Prot_kinase_dom"/>
</dbReference>
<feature type="compositionally biased region" description="Basic and acidic residues" evidence="4">
    <location>
        <begin position="415"/>
        <end position="437"/>
    </location>
</feature>
<accession>A0A077WGD7</accession>
<reference evidence="6" key="1">
    <citation type="journal article" date="2014" name="Genome Announc.">
        <title>De novo whole-genome sequence and genome annotation of Lichtheimia ramosa.</title>
        <authorList>
            <person name="Linde J."/>
            <person name="Schwartze V."/>
            <person name="Binder U."/>
            <person name="Lass-Florl C."/>
            <person name="Voigt K."/>
            <person name="Horn F."/>
        </authorList>
    </citation>
    <scope>NUCLEOTIDE SEQUENCE</scope>
    <source>
        <strain evidence="6">JMRC FSU:6197</strain>
    </source>
</reference>
<feature type="region of interest" description="Disordered" evidence="4">
    <location>
        <begin position="457"/>
        <end position="484"/>
    </location>
</feature>
<feature type="compositionally biased region" description="Low complexity" evidence="4">
    <location>
        <begin position="697"/>
        <end position="715"/>
    </location>
</feature>
<dbReference type="OrthoDB" id="248923at2759"/>
<feature type="coiled-coil region" evidence="3">
    <location>
        <begin position="791"/>
        <end position="825"/>
    </location>
</feature>
<dbReference type="Gene3D" id="3.30.200.20">
    <property type="entry name" value="Phosphorylase Kinase, domain 1"/>
    <property type="match status" value="1"/>
</dbReference>
<comment type="similarity">
    <text evidence="1">Belongs to the protein kinase superfamily. STE Ser/Thr protein kinase family. STE20 subfamily.</text>
</comment>
<dbReference type="PROSITE" id="PS50011">
    <property type="entry name" value="PROTEIN_KINASE_DOM"/>
    <property type="match status" value="1"/>
</dbReference>
<dbReference type="PANTHER" id="PTHR48014:SF21">
    <property type="entry name" value="SERINE_THREONINE-PROTEIN KINASE FRAY2"/>
    <property type="match status" value="1"/>
</dbReference>
<protein>
    <recommendedName>
        <fullName evidence="5">Protein kinase domain-containing protein</fullName>
    </recommendedName>
</protein>
<feature type="region of interest" description="Disordered" evidence="4">
    <location>
        <begin position="1"/>
        <end position="71"/>
    </location>
</feature>
<feature type="compositionally biased region" description="Polar residues" evidence="4">
    <location>
        <begin position="1"/>
        <end position="12"/>
    </location>
</feature>
<sequence length="831" mass="90400">MLSTDTSNNEQPSSSSDGNGSNRSNGADQVPEKFTAPAITTVSTTSSLSPDPILVTRSSSSGHHGGHSKRSIGSAAEFLSSLKITTSGHQQEHSTPTSPIPASLDSHVISGNMEDFTIKAPIGYGSSAVVYSAVYTPLNLRVALKMIDLDMFERNQIDELRRETTLMALSKHPNVLRVLGSFVHGSKLYIVTPYLAGGSCLDIMKTQFSEGLDELSIATILKQALEGLLYLHKNDHIHRDVKAGNLLMDEHGTVMLADFGVSSSLMDTGGERGVRKTFVGTPCWMAPEVMEQAGYDYKADIWSFGITAIELATGHAPFAKLPPLKVLMMTLSSDPPTLVRETTKHKYSRVFKDMVDSCLNKDPSKRPTAEKLLQHPFFKQAKRRDYLVKTLLSDLPPLEQRPHKKIPQRQLSITKTDEWDFHDTEEKNTTTVPEKETSQPVSHQPKRHISFGDVVVRNPPQPFSAPNNTSQSASQQTTTTTTTAAEIIVPQKKSRFVVEEISQDGTIHTLPPQGGGGEQLTLTPPSISRDSSLSDNVMLQVPGGDEDQEIKRGRFSVKQGGGSEYPTVSSVESAVSSDNTALGGDRRSRFEIQHGDNNSNNTPIITSVTSATTTTSSQPLSRANSVSSSSNGISLTRDGSTHSRVTKYPVSTLDEQQSSVESRKMIGRFELTTSEAIVRPSMSHSNSDKGPEGIHESSPSSSVSGQSSSTSPSASLLRGQGMRDVASRTLPTNIQTQLEELFKVNEKQQHMLQELSSMIHAASKPAISSKQHSSLSISESFSESEKVESTVATLEAQLQNSVRANQALQRENEMLRREIEQLKLSSSSTNL</sequence>
<evidence type="ECO:0000256" key="2">
    <source>
        <dbReference type="PROSITE-ProRule" id="PRU10141"/>
    </source>
</evidence>
<evidence type="ECO:0000256" key="3">
    <source>
        <dbReference type="SAM" id="Coils"/>
    </source>
</evidence>
<dbReference type="Pfam" id="PF00069">
    <property type="entry name" value="Pkinase"/>
    <property type="match status" value="1"/>
</dbReference>
<feature type="compositionally biased region" description="Low complexity" evidence="4">
    <location>
        <begin position="13"/>
        <end position="26"/>
    </location>
</feature>
<feature type="compositionally biased region" description="Basic and acidic residues" evidence="4">
    <location>
        <begin position="686"/>
        <end position="695"/>
    </location>
</feature>
<dbReference type="Gene3D" id="1.10.510.10">
    <property type="entry name" value="Transferase(Phosphotransferase) domain 1"/>
    <property type="match status" value="1"/>
</dbReference>
<dbReference type="AlphaFoldDB" id="A0A077WGD7"/>
<dbReference type="GO" id="GO:0043539">
    <property type="term" value="F:protein serine/threonine kinase activator activity"/>
    <property type="evidence" value="ECO:0007669"/>
    <property type="project" value="InterPro"/>
</dbReference>
<dbReference type="SMART" id="SM00220">
    <property type="entry name" value="S_TKc"/>
    <property type="match status" value="1"/>
</dbReference>
<proteinExistence type="inferred from homology"/>
<dbReference type="InterPro" id="IPR047173">
    <property type="entry name" value="STRAD_A/B-like"/>
</dbReference>
<dbReference type="InterPro" id="IPR017441">
    <property type="entry name" value="Protein_kinase_ATP_BS"/>
</dbReference>
<feature type="compositionally biased region" description="Low complexity" evidence="4">
    <location>
        <begin position="610"/>
        <end position="634"/>
    </location>
</feature>
<keyword evidence="2" id="KW-0067">ATP-binding</keyword>
<feature type="compositionally biased region" description="Low complexity" evidence="4">
    <location>
        <begin position="469"/>
        <end position="484"/>
    </location>
</feature>
<dbReference type="FunFam" id="1.10.510.10:FF:000947">
    <property type="entry name" value="serine/threonine-protein kinase OSR1"/>
    <property type="match status" value="1"/>
</dbReference>
<dbReference type="SUPFAM" id="SSF56112">
    <property type="entry name" value="Protein kinase-like (PK-like)"/>
    <property type="match status" value="1"/>
</dbReference>
<evidence type="ECO:0000256" key="1">
    <source>
        <dbReference type="ARBA" id="ARBA00008874"/>
    </source>
</evidence>
<feature type="region of interest" description="Disordered" evidence="4">
    <location>
        <begin position="610"/>
        <end position="720"/>
    </location>
</feature>
<organism evidence="6">
    <name type="scientific">Lichtheimia ramosa</name>
    <dbReference type="NCBI Taxonomy" id="688394"/>
    <lineage>
        <taxon>Eukaryota</taxon>
        <taxon>Fungi</taxon>
        <taxon>Fungi incertae sedis</taxon>
        <taxon>Mucoromycota</taxon>
        <taxon>Mucoromycotina</taxon>
        <taxon>Mucoromycetes</taxon>
        <taxon>Mucorales</taxon>
        <taxon>Lichtheimiaceae</taxon>
        <taxon>Lichtheimia</taxon>
    </lineage>
</organism>
<feature type="domain" description="Protein kinase" evidence="5">
    <location>
        <begin position="116"/>
        <end position="378"/>
    </location>
</feature>
<dbReference type="PANTHER" id="PTHR48014">
    <property type="entry name" value="SERINE/THREONINE-PROTEIN KINASE FRAY2"/>
    <property type="match status" value="1"/>
</dbReference>
<gene>
    <name evidence="6" type="ORF">LRAMOSA08270</name>
</gene>
<feature type="compositionally biased region" description="Polar residues" evidence="4">
    <location>
        <begin position="38"/>
        <end position="49"/>
    </location>
</feature>
<dbReference type="InterPro" id="IPR011009">
    <property type="entry name" value="Kinase-like_dom_sf"/>
</dbReference>